<dbReference type="InterPro" id="IPR010181">
    <property type="entry name" value="CGCAxxGCC_motif"/>
</dbReference>
<dbReference type="EMBL" id="CP000724">
    <property type="protein sequence ID" value="ABR46987.1"/>
    <property type="molecule type" value="Genomic_DNA"/>
</dbReference>
<dbReference type="NCBIfam" id="TIGR01909">
    <property type="entry name" value="C_GCAxxG_C_C"/>
    <property type="match status" value="1"/>
</dbReference>
<name>A6TLB9_ALKMQ</name>
<dbReference type="STRING" id="293826.Amet_0762"/>
<evidence type="ECO:0000313" key="2">
    <source>
        <dbReference type="Proteomes" id="UP000001572"/>
    </source>
</evidence>
<dbReference type="KEGG" id="amt:Amet_0762"/>
<dbReference type="Proteomes" id="UP000001572">
    <property type="component" value="Chromosome"/>
</dbReference>
<dbReference type="AlphaFoldDB" id="A6TLB9"/>
<accession>A6TLB9</accession>
<proteinExistence type="predicted"/>
<keyword evidence="2" id="KW-1185">Reference proteome</keyword>
<dbReference type="Pfam" id="PF09719">
    <property type="entry name" value="C_GCAxxG_C_C"/>
    <property type="match status" value="1"/>
</dbReference>
<sequence length="138" mass="15301">MLKDVAKKYYLNGYNCAEAMLYAGDEYYQLGLDKSIFKVMAGFGGGVNTEDLCGVVSGSVALLGVLFVEKNAYGSEHIKELTKEFIEAFKKTKGSMNCKELKDQYRDEKEKCSCVVESGAAVLEEIIKGFQKTKETTM</sequence>
<dbReference type="RefSeq" id="WP_012062030.1">
    <property type="nucleotide sequence ID" value="NC_009633.1"/>
</dbReference>
<protein>
    <submittedName>
        <fullName evidence="1">C_GCAxxG_C_C family protein</fullName>
    </submittedName>
</protein>
<organism evidence="1 2">
    <name type="scientific">Alkaliphilus metalliredigens (strain QYMF)</name>
    <dbReference type="NCBI Taxonomy" id="293826"/>
    <lineage>
        <taxon>Bacteria</taxon>
        <taxon>Bacillati</taxon>
        <taxon>Bacillota</taxon>
        <taxon>Clostridia</taxon>
        <taxon>Peptostreptococcales</taxon>
        <taxon>Natronincolaceae</taxon>
        <taxon>Alkaliphilus</taxon>
    </lineage>
</organism>
<dbReference type="HOGENOM" id="CLU_091283_5_0_9"/>
<dbReference type="OrthoDB" id="45689at2"/>
<gene>
    <name evidence="1" type="ordered locus">Amet_0762</name>
</gene>
<dbReference type="eggNOG" id="COG2221">
    <property type="taxonomic scope" value="Bacteria"/>
</dbReference>
<evidence type="ECO:0000313" key="1">
    <source>
        <dbReference type="EMBL" id="ABR46987.1"/>
    </source>
</evidence>
<reference evidence="2" key="1">
    <citation type="journal article" date="2016" name="Genome Announc.">
        <title>Complete genome sequence of Alkaliphilus metalliredigens strain QYMF, an alkaliphilic and metal-reducing bacterium isolated from borax-contaminated leachate ponds.</title>
        <authorList>
            <person name="Hwang C."/>
            <person name="Copeland A."/>
            <person name="Lucas S."/>
            <person name="Lapidus A."/>
            <person name="Barry K."/>
            <person name="Detter J.C."/>
            <person name="Glavina Del Rio T."/>
            <person name="Hammon N."/>
            <person name="Israni S."/>
            <person name="Dalin E."/>
            <person name="Tice H."/>
            <person name="Pitluck S."/>
            <person name="Chertkov O."/>
            <person name="Brettin T."/>
            <person name="Bruce D."/>
            <person name="Han C."/>
            <person name="Schmutz J."/>
            <person name="Larimer F."/>
            <person name="Land M.L."/>
            <person name="Hauser L."/>
            <person name="Kyrpides N."/>
            <person name="Mikhailova N."/>
            <person name="Ye Q."/>
            <person name="Zhou J."/>
            <person name="Richardson P."/>
            <person name="Fields M.W."/>
        </authorList>
    </citation>
    <scope>NUCLEOTIDE SEQUENCE [LARGE SCALE GENOMIC DNA]</scope>
    <source>
        <strain evidence="2">QYMF</strain>
    </source>
</reference>